<name>A0A0P0RMS4_9BURK</name>
<gene>
    <name evidence="1" type="ORF">K788_0001663</name>
</gene>
<dbReference type="Proteomes" id="UP000019146">
    <property type="component" value="Plasmid unnamed"/>
</dbReference>
<reference evidence="1 2" key="1">
    <citation type="journal article" date="2014" name="Genome Announc.">
        <title>Draft Genome Sequence of the Haloacid-Degrading Burkholderia caribensis Strain MBA4.</title>
        <authorList>
            <person name="Pan Y."/>
            <person name="Kong K.F."/>
            <person name="Tsang J.S."/>
        </authorList>
    </citation>
    <scope>NUCLEOTIDE SEQUENCE [LARGE SCALE GENOMIC DNA]</scope>
    <source>
        <strain evidence="1 2">MBA4</strain>
        <plasmid evidence="2">Plasmid</plasmid>
    </source>
</reference>
<geneLocation type="plasmid" evidence="2"/>
<dbReference type="EMBL" id="CP012748">
    <property type="protein sequence ID" value="ALL69978.1"/>
    <property type="molecule type" value="Genomic_DNA"/>
</dbReference>
<evidence type="ECO:0000313" key="1">
    <source>
        <dbReference type="EMBL" id="ALL69978.1"/>
    </source>
</evidence>
<keyword evidence="1" id="KW-0614">Plasmid</keyword>
<evidence type="ECO:0000313" key="2">
    <source>
        <dbReference type="Proteomes" id="UP000019146"/>
    </source>
</evidence>
<dbReference type="AlphaFoldDB" id="A0A0P0RMS4"/>
<sequence>MVATQCPDVSVEMLTVPDDLAFVEQNVTCAVVLAGATFSVCMQYA</sequence>
<organism evidence="1 2">
    <name type="scientific">Paraburkholderia caribensis MBA4</name>
    <dbReference type="NCBI Taxonomy" id="1323664"/>
    <lineage>
        <taxon>Bacteria</taxon>
        <taxon>Pseudomonadati</taxon>
        <taxon>Pseudomonadota</taxon>
        <taxon>Betaproteobacteria</taxon>
        <taxon>Burkholderiales</taxon>
        <taxon>Burkholderiaceae</taxon>
        <taxon>Paraburkholderia</taxon>
    </lineage>
</organism>
<protein>
    <submittedName>
        <fullName evidence="1">Uncharacterized protein</fullName>
    </submittedName>
</protein>
<accession>A0A0P0RMS4</accession>
<dbReference type="KEGG" id="bcai:K788_0001663"/>
<proteinExistence type="predicted"/>